<gene>
    <name evidence="1" type="ORF">M513_00343</name>
</gene>
<dbReference type="EMBL" id="KL363183">
    <property type="protein sequence ID" value="KFD58650.1"/>
    <property type="molecule type" value="Genomic_DNA"/>
</dbReference>
<reference evidence="1 2" key="1">
    <citation type="journal article" date="2014" name="Nat. Genet.">
        <title>Genome and transcriptome of the porcine whipworm Trichuris suis.</title>
        <authorList>
            <person name="Jex A.R."/>
            <person name="Nejsum P."/>
            <person name="Schwarz E.M."/>
            <person name="Hu L."/>
            <person name="Young N.D."/>
            <person name="Hall R.S."/>
            <person name="Korhonen P.K."/>
            <person name="Liao S."/>
            <person name="Thamsborg S."/>
            <person name="Xia J."/>
            <person name="Xu P."/>
            <person name="Wang S."/>
            <person name="Scheerlinck J.P."/>
            <person name="Hofmann A."/>
            <person name="Sternberg P.W."/>
            <person name="Wang J."/>
            <person name="Gasser R.B."/>
        </authorList>
    </citation>
    <scope>NUCLEOTIDE SEQUENCE [LARGE SCALE GENOMIC DNA]</scope>
    <source>
        <strain evidence="1">DCEP-RM93M</strain>
    </source>
</reference>
<feature type="non-terminal residue" evidence="1">
    <location>
        <position position="1"/>
    </location>
</feature>
<dbReference type="Proteomes" id="UP000030764">
    <property type="component" value="Unassembled WGS sequence"/>
</dbReference>
<sequence>LVFKKRFKLPCGQYSRISSSKPGRSQYPKNSVTFGCLGSRLSSSISLTKCSFASEPLKPKRNCFSSHVISQLKMHLSSSLRQRIFQIRARCIWLCICSQRSLLRAAHRIRCLQKDQNSCTTHPSTGFCPKKWLKRHSTLMITVYIAPPLLETVSSGDTLLRSQKRIVEKTAIAKCVANIHAKTPKEVYNGI</sequence>
<proteinExistence type="predicted"/>
<evidence type="ECO:0000313" key="1">
    <source>
        <dbReference type="EMBL" id="KFD58650.1"/>
    </source>
</evidence>
<dbReference type="AlphaFoldDB" id="A0A085MN54"/>
<keyword evidence="2" id="KW-1185">Reference proteome</keyword>
<evidence type="ECO:0000313" key="2">
    <source>
        <dbReference type="Proteomes" id="UP000030764"/>
    </source>
</evidence>
<accession>A0A085MN54</accession>
<organism evidence="1 2">
    <name type="scientific">Trichuris suis</name>
    <name type="common">pig whipworm</name>
    <dbReference type="NCBI Taxonomy" id="68888"/>
    <lineage>
        <taxon>Eukaryota</taxon>
        <taxon>Metazoa</taxon>
        <taxon>Ecdysozoa</taxon>
        <taxon>Nematoda</taxon>
        <taxon>Enoplea</taxon>
        <taxon>Dorylaimia</taxon>
        <taxon>Trichinellida</taxon>
        <taxon>Trichuridae</taxon>
        <taxon>Trichuris</taxon>
    </lineage>
</organism>
<name>A0A085MN54_9BILA</name>
<protein>
    <submittedName>
        <fullName evidence="1">Uncharacterized protein</fullName>
    </submittedName>
</protein>